<evidence type="ECO:0000313" key="2">
    <source>
        <dbReference type="Proteomes" id="UP000542813"/>
    </source>
</evidence>
<organism evidence="1 2">
    <name type="scientific">Jiangella mangrovi</name>
    <dbReference type="NCBI Taxonomy" id="1524084"/>
    <lineage>
        <taxon>Bacteria</taxon>
        <taxon>Bacillati</taxon>
        <taxon>Actinomycetota</taxon>
        <taxon>Actinomycetes</taxon>
        <taxon>Jiangellales</taxon>
        <taxon>Jiangellaceae</taxon>
        <taxon>Jiangella</taxon>
    </lineage>
</organism>
<accession>A0A7W9LKW3</accession>
<name>A0A7W9LKW3_9ACTN</name>
<proteinExistence type="predicted"/>
<dbReference type="AlphaFoldDB" id="A0A7W9LKW3"/>
<sequence>MLKAEGFLQAADDIDLLDDGEQLRDSVVTLYVHAGIAASDVICCARLGQHPIGDNHAEAIGLLKTADSGSSRHLAVLLSMKTKAGYSHLGASAADVKKAARAAAQLVESARSASLGHG</sequence>
<dbReference type="RefSeq" id="WP_221440815.1">
    <property type="nucleotide sequence ID" value="NZ_JACHMM010000001.1"/>
</dbReference>
<keyword evidence="2" id="KW-1185">Reference proteome</keyword>
<dbReference type="Proteomes" id="UP000542813">
    <property type="component" value="Unassembled WGS sequence"/>
</dbReference>
<reference evidence="1 2" key="1">
    <citation type="submission" date="2020-08" db="EMBL/GenBank/DDBJ databases">
        <title>Sequencing the genomes of 1000 actinobacteria strains.</title>
        <authorList>
            <person name="Klenk H.-P."/>
        </authorList>
    </citation>
    <scope>NUCLEOTIDE SEQUENCE [LARGE SCALE GENOMIC DNA]</scope>
    <source>
        <strain evidence="1 2">DSM 102122</strain>
    </source>
</reference>
<gene>
    <name evidence="1" type="ORF">HD601_002148</name>
</gene>
<comment type="caution">
    <text evidence="1">The sequence shown here is derived from an EMBL/GenBank/DDBJ whole genome shotgun (WGS) entry which is preliminary data.</text>
</comment>
<dbReference type="EMBL" id="JACHMM010000001">
    <property type="protein sequence ID" value="MBB5787573.1"/>
    <property type="molecule type" value="Genomic_DNA"/>
</dbReference>
<protein>
    <submittedName>
        <fullName evidence="1">Uncharacterized protein</fullName>
    </submittedName>
</protein>
<evidence type="ECO:0000313" key="1">
    <source>
        <dbReference type="EMBL" id="MBB5787573.1"/>
    </source>
</evidence>